<feature type="domain" description="RNA polymerase sigma factor 70 region 4 type 2" evidence="7">
    <location>
        <begin position="121"/>
        <end position="172"/>
    </location>
</feature>
<evidence type="ECO:0000256" key="3">
    <source>
        <dbReference type="ARBA" id="ARBA00023082"/>
    </source>
</evidence>
<dbReference type="Pfam" id="PF08281">
    <property type="entry name" value="Sigma70_r4_2"/>
    <property type="match status" value="1"/>
</dbReference>
<evidence type="ECO:0000256" key="4">
    <source>
        <dbReference type="ARBA" id="ARBA00023125"/>
    </source>
</evidence>
<dbReference type="GO" id="GO:0003677">
    <property type="term" value="F:DNA binding"/>
    <property type="evidence" value="ECO:0007669"/>
    <property type="project" value="UniProtKB-KW"/>
</dbReference>
<comment type="similarity">
    <text evidence="1">Belongs to the sigma-70 factor family. ECF subfamily.</text>
</comment>
<dbReference type="InterPro" id="IPR014284">
    <property type="entry name" value="RNA_pol_sigma-70_dom"/>
</dbReference>
<dbReference type="PANTHER" id="PTHR43133">
    <property type="entry name" value="RNA POLYMERASE ECF-TYPE SIGMA FACTO"/>
    <property type="match status" value="1"/>
</dbReference>
<dbReference type="InterPro" id="IPR036388">
    <property type="entry name" value="WH-like_DNA-bd_sf"/>
</dbReference>
<evidence type="ECO:0000259" key="7">
    <source>
        <dbReference type="Pfam" id="PF08281"/>
    </source>
</evidence>
<dbReference type="CDD" id="cd06171">
    <property type="entry name" value="Sigma70_r4"/>
    <property type="match status" value="1"/>
</dbReference>
<dbReference type="RefSeq" id="WP_132015077.1">
    <property type="nucleotide sequence ID" value="NZ_SLUN01000018.1"/>
</dbReference>
<dbReference type="EMBL" id="SLUN01000018">
    <property type="protein sequence ID" value="TCL64751.1"/>
    <property type="molecule type" value="Genomic_DNA"/>
</dbReference>
<dbReference type="Gene3D" id="1.10.10.10">
    <property type="entry name" value="Winged helix-like DNA-binding domain superfamily/Winged helix DNA-binding domain"/>
    <property type="match status" value="1"/>
</dbReference>
<comment type="caution">
    <text evidence="8">The sequence shown here is derived from an EMBL/GenBank/DDBJ whole genome shotgun (WGS) entry which is preliminary data.</text>
</comment>
<dbReference type="InterPro" id="IPR013324">
    <property type="entry name" value="RNA_pol_sigma_r3/r4-like"/>
</dbReference>
<dbReference type="SUPFAM" id="SSF88659">
    <property type="entry name" value="Sigma3 and sigma4 domains of RNA polymerase sigma factors"/>
    <property type="match status" value="1"/>
</dbReference>
<dbReference type="InterPro" id="IPR013325">
    <property type="entry name" value="RNA_pol_sigma_r2"/>
</dbReference>
<evidence type="ECO:0000259" key="6">
    <source>
        <dbReference type="Pfam" id="PF04542"/>
    </source>
</evidence>
<keyword evidence="4" id="KW-0238">DNA-binding</keyword>
<organism evidence="8 9">
    <name type="scientific">Hydrogenispora ethanolica</name>
    <dbReference type="NCBI Taxonomy" id="1082276"/>
    <lineage>
        <taxon>Bacteria</taxon>
        <taxon>Bacillati</taxon>
        <taxon>Bacillota</taxon>
        <taxon>Hydrogenispora</taxon>
    </lineage>
</organism>
<name>A0A4R1RFN8_HYDET</name>
<dbReference type="AlphaFoldDB" id="A0A4R1RFN8"/>
<dbReference type="Pfam" id="PF04542">
    <property type="entry name" value="Sigma70_r2"/>
    <property type="match status" value="1"/>
</dbReference>
<gene>
    <name evidence="8" type="ORF">EDC14_101850</name>
</gene>
<sequence>MNEPELIRRCQNGDQQAFEELLGNYELLIYNLTFRYFGNHHDASDLGQEAMVRVYHKIHEFNGRSTFKTWLYRVVTNLCLDELRRRKHQAYSLEELKEKGVEPAAAFRNPEDEAEHSEQARLIQEVLLGLSLEHRTIIILRDIEGLDYNEIARIIGCGVGTVKSRLSRAREAFRKQLAGRPRYSGLLEGRMQA</sequence>
<keyword evidence="3" id="KW-0731">Sigma factor</keyword>
<dbReference type="NCBIfam" id="TIGR02937">
    <property type="entry name" value="sigma70-ECF"/>
    <property type="match status" value="1"/>
</dbReference>
<dbReference type="InterPro" id="IPR007627">
    <property type="entry name" value="RNA_pol_sigma70_r2"/>
</dbReference>
<reference evidence="8 9" key="1">
    <citation type="submission" date="2019-03" db="EMBL/GenBank/DDBJ databases">
        <title>Genomic Encyclopedia of Type Strains, Phase IV (KMG-IV): sequencing the most valuable type-strain genomes for metagenomic binning, comparative biology and taxonomic classification.</title>
        <authorList>
            <person name="Goeker M."/>
        </authorList>
    </citation>
    <scope>NUCLEOTIDE SEQUENCE [LARGE SCALE GENOMIC DNA]</scope>
    <source>
        <strain evidence="8 9">LX-B</strain>
    </source>
</reference>
<dbReference type="Proteomes" id="UP000295008">
    <property type="component" value="Unassembled WGS sequence"/>
</dbReference>
<keyword evidence="5" id="KW-0804">Transcription</keyword>
<protein>
    <submittedName>
        <fullName evidence="8">RNA polymerase RpoE-like sigma-24 subunit</fullName>
    </submittedName>
</protein>
<evidence type="ECO:0000313" key="9">
    <source>
        <dbReference type="Proteomes" id="UP000295008"/>
    </source>
</evidence>
<dbReference type="OrthoDB" id="9784984at2"/>
<dbReference type="PANTHER" id="PTHR43133:SF8">
    <property type="entry name" value="RNA POLYMERASE SIGMA FACTOR HI_1459-RELATED"/>
    <property type="match status" value="1"/>
</dbReference>
<dbReference type="InterPro" id="IPR013249">
    <property type="entry name" value="RNA_pol_sigma70_r4_t2"/>
</dbReference>
<dbReference type="GO" id="GO:0006352">
    <property type="term" value="P:DNA-templated transcription initiation"/>
    <property type="evidence" value="ECO:0007669"/>
    <property type="project" value="InterPro"/>
</dbReference>
<evidence type="ECO:0000256" key="2">
    <source>
        <dbReference type="ARBA" id="ARBA00023015"/>
    </source>
</evidence>
<dbReference type="InterPro" id="IPR039425">
    <property type="entry name" value="RNA_pol_sigma-70-like"/>
</dbReference>
<accession>A0A4R1RFN8</accession>
<feature type="domain" description="RNA polymerase sigma-70 region 2" evidence="6">
    <location>
        <begin position="25"/>
        <end position="87"/>
    </location>
</feature>
<dbReference type="GO" id="GO:0016987">
    <property type="term" value="F:sigma factor activity"/>
    <property type="evidence" value="ECO:0007669"/>
    <property type="project" value="UniProtKB-KW"/>
</dbReference>
<evidence type="ECO:0000256" key="5">
    <source>
        <dbReference type="ARBA" id="ARBA00023163"/>
    </source>
</evidence>
<dbReference type="SUPFAM" id="SSF88946">
    <property type="entry name" value="Sigma2 domain of RNA polymerase sigma factors"/>
    <property type="match status" value="1"/>
</dbReference>
<evidence type="ECO:0000256" key="1">
    <source>
        <dbReference type="ARBA" id="ARBA00010641"/>
    </source>
</evidence>
<dbReference type="Gene3D" id="1.10.1740.10">
    <property type="match status" value="1"/>
</dbReference>
<keyword evidence="9" id="KW-1185">Reference proteome</keyword>
<proteinExistence type="inferred from homology"/>
<keyword evidence="2" id="KW-0805">Transcription regulation</keyword>
<evidence type="ECO:0000313" key="8">
    <source>
        <dbReference type="EMBL" id="TCL64751.1"/>
    </source>
</evidence>